<accession>A0ACC6QAJ6</accession>
<proteinExistence type="predicted"/>
<name>A0ACC6QAJ6_9ACTN</name>
<sequence>MRARRASAVPAALLLVLLALFGGGAFTAQAPVVGAAPPVSVSAPDAAAPSRHLTRHLTRLLRADGTRTRQDGPGRTTAEQPHSARPLLLPPGSGAVAPPLPHLPVPWHGAPRALPAHDTARTAAPLALPYVRGPPGTAGIRSRPTSPPVRPS</sequence>
<dbReference type="Proteomes" id="UP001375539">
    <property type="component" value="Unassembled WGS sequence"/>
</dbReference>
<evidence type="ECO:0000313" key="2">
    <source>
        <dbReference type="Proteomes" id="UP001375539"/>
    </source>
</evidence>
<gene>
    <name evidence="1" type="ORF">WKI58_01985</name>
</gene>
<comment type="caution">
    <text evidence="1">The sequence shown here is derived from an EMBL/GenBank/DDBJ whole genome shotgun (WGS) entry which is preliminary data.</text>
</comment>
<dbReference type="EMBL" id="JBBKAI010000002">
    <property type="protein sequence ID" value="MEJ8655306.1"/>
    <property type="molecule type" value="Genomic_DNA"/>
</dbReference>
<keyword evidence="2" id="KW-1185">Reference proteome</keyword>
<protein>
    <submittedName>
        <fullName evidence="1">Uncharacterized protein</fullName>
    </submittedName>
</protein>
<evidence type="ECO:0000313" key="1">
    <source>
        <dbReference type="EMBL" id="MEJ8655306.1"/>
    </source>
</evidence>
<reference evidence="1" key="1">
    <citation type="submission" date="2024-03" db="EMBL/GenBank/DDBJ databases">
        <title>Novel Streptomyces species of biotechnological and ecological value are a feature of Machair soil.</title>
        <authorList>
            <person name="Prole J.R."/>
            <person name="Goodfellow M."/>
            <person name="Allenby N."/>
            <person name="Ward A.C."/>
        </authorList>
    </citation>
    <scope>NUCLEOTIDE SEQUENCE</scope>
    <source>
        <strain evidence="1">MS1.AVA.4</strain>
    </source>
</reference>
<organism evidence="1 2">
    <name type="scientific">Streptomyces pratisoli</name>
    <dbReference type="NCBI Taxonomy" id="3139917"/>
    <lineage>
        <taxon>Bacteria</taxon>
        <taxon>Bacillati</taxon>
        <taxon>Actinomycetota</taxon>
        <taxon>Actinomycetes</taxon>
        <taxon>Kitasatosporales</taxon>
        <taxon>Streptomycetaceae</taxon>
        <taxon>Streptomyces</taxon>
    </lineage>
</organism>